<evidence type="ECO:0000313" key="3">
    <source>
        <dbReference type="Proteomes" id="UP000694381"/>
    </source>
</evidence>
<reference evidence="2" key="1">
    <citation type="submission" date="2025-08" db="UniProtKB">
        <authorList>
            <consortium name="Ensembl"/>
        </authorList>
    </citation>
    <scope>IDENTIFICATION</scope>
</reference>
<keyword evidence="1" id="KW-1133">Transmembrane helix</keyword>
<feature type="transmembrane region" description="Helical" evidence="1">
    <location>
        <begin position="26"/>
        <end position="45"/>
    </location>
</feature>
<evidence type="ECO:0000256" key="1">
    <source>
        <dbReference type="SAM" id="Phobius"/>
    </source>
</evidence>
<evidence type="ECO:0008006" key="4">
    <source>
        <dbReference type="Google" id="ProtNLM"/>
    </source>
</evidence>
<dbReference type="Proteomes" id="UP000694381">
    <property type="component" value="Unassembled WGS sequence"/>
</dbReference>
<name>A0A8C6R7P6_NANGA</name>
<dbReference type="Ensembl" id="ENSNGAT00000019279.1">
    <property type="protein sequence ID" value="ENSNGAP00000013700.1"/>
    <property type="gene ID" value="ENSNGAG00000015205.1"/>
</dbReference>
<protein>
    <recommendedName>
        <fullName evidence="4">MARVEL domain-containing protein</fullName>
    </recommendedName>
</protein>
<keyword evidence="1" id="KW-0812">Transmembrane</keyword>
<dbReference type="AlphaFoldDB" id="A0A8C6R7P6"/>
<organism evidence="2 3">
    <name type="scientific">Nannospalax galili</name>
    <name type="common">Northern Israeli blind subterranean mole rat</name>
    <name type="synonym">Spalax galili</name>
    <dbReference type="NCBI Taxonomy" id="1026970"/>
    <lineage>
        <taxon>Eukaryota</taxon>
        <taxon>Metazoa</taxon>
        <taxon>Chordata</taxon>
        <taxon>Craniata</taxon>
        <taxon>Vertebrata</taxon>
        <taxon>Euteleostomi</taxon>
        <taxon>Mammalia</taxon>
        <taxon>Eutheria</taxon>
        <taxon>Euarchontoglires</taxon>
        <taxon>Glires</taxon>
        <taxon>Rodentia</taxon>
        <taxon>Myomorpha</taxon>
        <taxon>Muroidea</taxon>
        <taxon>Spalacidae</taxon>
        <taxon>Spalacinae</taxon>
        <taxon>Nannospalax</taxon>
    </lineage>
</organism>
<sequence length="133" mass="14775">MADSAHLSVPGYWLAYTSYRCTRKGIFLFAEIVLCLVISICFSALTSAYSSLPVIEMIFDAVLFVFYICEVHSKVPFINCTSIIVLMDGRGNFKTVAGVLGLTATFLFGYDAYFTFSLWQQRHTAAPTDPKNG</sequence>
<dbReference type="GeneTree" id="ENSGT00940000158528"/>
<proteinExistence type="predicted"/>
<keyword evidence="1" id="KW-0472">Membrane</keyword>
<dbReference type="OMA" id="SITCPMR"/>
<evidence type="ECO:0000313" key="2">
    <source>
        <dbReference type="Ensembl" id="ENSNGAP00000013700.1"/>
    </source>
</evidence>
<keyword evidence="3" id="KW-1185">Reference proteome</keyword>
<accession>A0A8C6R7P6</accession>
<reference evidence="2" key="2">
    <citation type="submission" date="2025-09" db="UniProtKB">
        <authorList>
            <consortium name="Ensembl"/>
        </authorList>
    </citation>
    <scope>IDENTIFICATION</scope>
</reference>